<dbReference type="AlphaFoldDB" id="A0A6M2DFL5"/>
<sequence length="473" mass="53823">MGNDNTKLKSKLSLLTHDELKVVQTSFKHISRNTSKIKEDDLVRIWGTQIDPKLCKYISNYLFGTGEHKTHITTFESFAELFVYSVRGTTEERVAVFLLGLGREDEENEVPYPLIKEYAECIVSSYVKVLKIQNSPGFDSWSSGGFDTHNECLLRFAEGLAHTIGNPRNGIRHADLSKWFNHSPTIIKMMSHIFTHVYRHTDHNTGSSQPNKSNSMTSTHTRRKNSFSSFVNLHAHNTDMLPLCTGLRIVPDYTPIIDIAQLLFISSNLPIECQREWRFLFSSHIHGNSFNTLLGRILEQGPTVLIVEDEDGHIFGGFATDSWVVGPRFFGKNTSFLFTLAPRMRIYPSTSYNDHYQYLNTFQQTMPNGLGMGGQFNFWGLFLSNDYGIGQSCESCTTFKDYQQLSKCKDFKIKNLEVWAVDEEPMTAEELGERSNKKNGKSVLMGNEENKAILEMAGRQHYSDGLIEDPDCI</sequence>
<feature type="domain" description="TLDc" evidence="10">
    <location>
        <begin position="255"/>
        <end position="422"/>
    </location>
</feature>
<dbReference type="PROSITE" id="PS51886">
    <property type="entry name" value="TLDC"/>
    <property type="match status" value="1"/>
</dbReference>
<evidence type="ECO:0000256" key="9">
    <source>
        <dbReference type="ARBA" id="ARBA00042134"/>
    </source>
</evidence>
<evidence type="ECO:0000256" key="2">
    <source>
        <dbReference type="ARBA" id="ARBA00004371"/>
    </source>
</evidence>
<evidence type="ECO:0000256" key="5">
    <source>
        <dbReference type="ARBA" id="ARBA00023136"/>
    </source>
</evidence>
<dbReference type="Pfam" id="PF07534">
    <property type="entry name" value="TLD"/>
    <property type="match status" value="1"/>
</dbReference>
<dbReference type="EMBL" id="GIIL01001359">
    <property type="protein sequence ID" value="NOV45085.1"/>
    <property type="molecule type" value="Transcribed_RNA"/>
</dbReference>
<accession>A0A6M2DFL5</accession>
<evidence type="ECO:0000256" key="8">
    <source>
        <dbReference type="ARBA" id="ARBA00041780"/>
    </source>
</evidence>
<protein>
    <recommendedName>
        <fullName evidence="7">MTOR-associated protein MEAK7</fullName>
    </recommendedName>
    <alternativeName>
        <fullName evidence="9">TBC/LysM-associated domain-containing protein 1</fullName>
    </alternativeName>
    <alternativeName>
        <fullName evidence="8">TLD domain-containing protein 1</fullName>
    </alternativeName>
</protein>
<evidence type="ECO:0000256" key="1">
    <source>
        <dbReference type="ARBA" id="ARBA00004370"/>
    </source>
</evidence>
<dbReference type="GO" id="GO:0016020">
    <property type="term" value="C:membrane"/>
    <property type="evidence" value="ECO:0007669"/>
    <property type="project" value="UniProtKB-SubCell"/>
</dbReference>
<keyword evidence="6" id="KW-0458">Lysosome</keyword>
<dbReference type="PANTHER" id="PTHR23354:SF131">
    <property type="entry name" value="MTOR-ASSOCIATED PROTEIN MEAK7"/>
    <property type="match status" value="1"/>
</dbReference>
<evidence type="ECO:0000256" key="7">
    <source>
        <dbReference type="ARBA" id="ARBA00039594"/>
    </source>
</evidence>
<reference evidence="11" key="1">
    <citation type="submission" date="2020-03" db="EMBL/GenBank/DDBJ databases">
        <title>Transcriptomic Profiling of the Digestive Tract of the Rat Flea, Xenopsylla cheopis, Following Blood Feeding and Infection with Yersinia pestis.</title>
        <authorList>
            <person name="Bland D.M."/>
            <person name="Martens C.A."/>
            <person name="Virtaneva K."/>
            <person name="Kanakabandi K."/>
            <person name="Long D."/>
            <person name="Rosenke R."/>
            <person name="Saturday G.A."/>
            <person name="Hoyt F.H."/>
            <person name="Bruno D.P."/>
            <person name="Ribeiro J.M.C."/>
            <person name="Hinnebusch J."/>
        </authorList>
    </citation>
    <scope>NUCLEOTIDE SEQUENCE</scope>
</reference>
<evidence type="ECO:0000259" key="10">
    <source>
        <dbReference type="PROSITE" id="PS51886"/>
    </source>
</evidence>
<evidence type="ECO:0000256" key="4">
    <source>
        <dbReference type="ARBA" id="ARBA00022490"/>
    </source>
</evidence>
<dbReference type="GO" id="GO:0005634">
    <property type="term" value="C:nucleus"/>
    <property type="evidence" value="ECO:0007669"/>
    <property type="project" value="TreeGrafter"/>
</dbReference>
<evidence type="ECO:0000256" key="6">
    <source>
        <dbReference type="ARBA" id="ARBA00023228"/>
    </source>
</evidence>
<evidence type="ECO:0000313" key="11">
    <source>
        <dbReference type="EMBL" id="NOV45085.1"/>
    </source>
</evidence>
<dbReference type="InterPro" id="IPR006571">
    <property type="entry name" value="TLDc_dom"/>
</dbReference>
<organism evidence="11">
    <name type="scientific">Xenopsylla cheopis</name>
    <name type="common">Oriental rat flea</name>
    <name type="synonym">Pulex cheopis</name>
    <dbReference type="NCBI Taxonomy" id="163159"/>
    <lineage>
        <taxon>Eukaryota</taxon>
        <taxon>Metazoa</taxon>
        <taxon>Ecdysozoa</taxon>
        <taxon>Arthropoda</taxon>
        <taxon>Hexapoda</taxon>
        <taxon>Insecta</taxon>
        <taxon>Pterygota</taxon>
        <taxon>Neoptera</taxon>
        <taxon>Endopterygota</taxon>
        <taxon>Siphonaptera</taxon>
        <taxon>Pulicidae</taxon>
        <taxon>Xenopsyllinae</taxon>
        <taxon>Xenopsylla</taxon>
    </lineage>
</organism>
<dbReference type="GO" id="GO:0006979">
    <property type="term" value="P:response to oxidative stress"/>
    <property type="evidence" value="ECO:0007669"/>
    <property type="project" value="TreeGrafter"/>
</dbReference>
<name>A0A6M2DFL5_XENCH</name>
<dbReference type="GO" id="GO:0005764">
    <property type="term" value="C:lysosome"/>
    <property type="evidence" value="ECO:0007669"/>
    <property type="project" value="UniProtKB-SubCell"/>
</dbReference>
<keyword evidence="4" id="KW-0963">Cytoplasm</keyword>
<dbReference type="SMART" id="SM00584">
    <property type="entry name" value="TLDc"/>
    <property type="match status" value="1"/>
</dbReference>
<evidence type="ECO:0000256" key="3">
    <source>
        <dbReference type="ARBA" id="ARBA00004496"/>
    </source>
</evidence>
<dbReference type="PANTHER" id="PTHR23354">
    <property type="entry name" value="NUCLEOLAR PROTEIN 7/ESTROGEN RECEPTOR COACTIVATOR-RELATED"/>
    <property type="match status" value="1"/>
</dbReference>
<proteinExistence type="predicted"/>
<keyword evidence="5" id="KW-0472">Membrane</keyword>
<comment type="subcellular location">
    <subcellularLocation>
        <location evidence="3">Cytoplasm</location>
    </subcellularLocation>
    <subcellularLocation>
        <location evidence="2">Lysosome</location>
    </subcellularLocation>
    <subcellularLocation>
        <location evidence="1">Membrane</location>
    </subcellularLocation>
</comment>